<organism evidence="1 2">
    <name type="scientific">Microbulbifer epialgicus</name>
    <dbReference type="NCBI Taxonomy" id="393907"/>
    <lineage>
        <taxon>Bacteria</taxon>
        <taxon>Pseudomonadati</taxon>
        <taxon>Pseudomonadota</taxon>
        <taxon>Gammaproteobacteria</taxon>
        <taxon>Cellvibrionales</taxon>
        <taxon>Microbulbiferaceae</taxon>
        <taxon>Microbulbifer</taxon>
    </lineage>
</organism>
<sequence>MNPNPGTLTGEKETKVANHAPEALWKICDLSNMTMALKFVTSLNESLCAYSQTQEHVFGEYTIEPVKQDSVSLVVVPKPLSLERFSQVPKHAISPTGIRIYPGWYFDKRVPYLITVPVNNGKETVRSKPLLPGKAFSLSDKHPATEKNKRFLPVLLKSELREFNQREPYVHLHRLMVDKIEMLSSFDRGRLSALILERRSNLYHHESSLTQKG</sequence>
<keyword evidence="2" id="KW-1185">Reference proteome</keyword>
<comment type="caution">
    <text evidence="1">The sequence shown here is derived from an EMBL/GenBank/DDBJ whole genome shotgun (WGS) entry which is preliminary data.</text>
</comment>
<accession>A0ABV4NT89</accession>
<dbReference type="Proteomes" id="UP001569428">
    <property type="component" value="Unassembled WGS sequence"/>
</dbReference>
<evidence type="ECO:0000313" key="2">
    <source>
        <dbReference type="Proteomes" id="UP001569428"/>
    </source>
</evidence>
<proteinExistence type="predicted"/>
<protein>
    <submittedName>
        <fullName evidence="1">Uncharacterized protein</fullName>
    </submittedName>
</protein>
<reference evidence="1 2" key="1">
    <citation type="submission" date="2024-08" db="EMBL/GenBank/DDBJ databases">
        <authorList>
            <person name="Ishaq N."/>
        </authorList>
    </citation>
    <scope>NUCLEOTIDE SEQUENCE [LARGE SCALE GENOMIC DNA]</scope>
    <source>
        <strain evidence="1 2">DSM 18651</strain>
    </source>
</reference>
<name>A0ABV4NT89_9GAMM</name>
<evidence type="ECO:0000313" key="1">
    <source>
        <dbReference type="EMBL" id="MFA0809318.1"/>
    </source>
</evidence>
<dbReference type="RefSeq" id="WP_371836939.1">
    <property type="nucleotide sequence ID" value="NZ_JBGMEK010000001.1"/>
</dbReference>
<dbReference type="EMBL" id="JBGMEK010000001">
    <property type="protein sequence ID" value="MFA0809318.1"/>
    <property type="molecule type" value="Genomic_DNA"/>
</dbReference>
<gene>
    <name evidence="1" type="ORF">ACCI49_00180</name>
</gene>